<keyword evidence="3" id="KW-0996">Nickel insertion</keyword>
<reference evidence="9" key="1">
    <citation type="submission" date="2017-10" db="EMBL/GenBank/DDBJ databases">
        <authorList>
            <person name="Regsiter A."/>
            <person name="William W."/>
        </authorList>
    </citation>
    <scope>NUCLEOTIDE SEQUENCE [LARGE SCALE GENOMIC DNA]</scope>
</reference>
<evidence type="ECO:0000256" key="3">
    <source>
        <dbReference type="ARBA" id="ARBA00022988"/>
    </source>
</evidence>
<proteinExistence type="inferred from homology"/>
<dbReference type="Gene3D" id="1.10.4190.10">
    <property type="entry name" value="Urease accessory protein UreF"/>
    <property type="match status" value="1"/>
</dbReference>
<feature type="domain" description="UreE urease accessory N-terminal" evidence="7">
    <location>
        <begin position="16"/>
        <end position="78"/>
    </location>
</feature>
<evidence type="ECO:0000256" key="6">
    <source>
        <dbReference type="SAM" id="MobiDB-lite"/>
    </source>
</evidence>
<dbReference type="InterPro" id="IPR012406">
    <property type="entry name" value="UreE"/>
</dbReference>
<dbReference type="GO" id="GO:0005737">
    <property type="term" value="C:cytoplasm"/>
    <property type="evidence" value="ECO:0007669"/>
    <property type="project" value="UniProtKB-SubCell"/>
</dbReference>
<evidence type="ECO:0000256" key="5">
    <source>
        <dbReference type="HAMAP-Rule" id="MF_00822"/>
    </source>
</evidence>
<dbReference type="GO" id="GO:0006457">
    <property type="term" value="P:protein folding"/>
    <property type="evidence" value="ECO:0007669"/>
    <property type="project" value="InterPro"/>
</dbReference>
<sequence>MRVIQRVLGSRSEAGLAERLHHLEHHGAVDILRVPSADVARRRLRATTVAGEEIALALPRDQALFDGAVLLLEDGHALVARVGTESWLRLVPRSTADALELGYHAGNLHWRVRFDGAAILVALEGPAEDYLVRLGALIEEGRVAHSIDAAAEGGPEALLAALTALQQADTAFPSGSFAFSNGLEGLVAENPAFDEAALARTVAAALRFRWAETDRVALILAHRAGGAIERLAAIDAAVEAASLAEPMRVGSRRNGASLLASHARLGTPGAADLRASVRAGRLLGHLPTVQGALWPALGLDERTAASVSGYLFASGLTSAAVRLGAIGAIEAQRVLGGALPLIAELLEQPVPEPAGTIELTGFTPADRDCRHAPSPGRTPPVRELKEPRRCC</sequence>
<dbReference type="GO" id="GO:0051082">
    <property type="term" value="F:unfolded protein binding"/>
    <property type="evidence" value="ECO:0007669"/>
    <property type="project" value="UniProtKB-UniRule"/>
</dbReference>
<gene>
    <name evidence="5" type="primary">ureE</name>
    <name evidence="8" type="ORF">TK0001_4939</name>
</gene>
<feature type="region of interest" description="Disordered" evidence="6">
    <location>
        <begin position="366"/>
        <end position="391"/>
    </location>
</feature>
<dbReference type="Proteomes" id="UP000233769">
    <property type="component" value="Chromosome tk0001"/>
</dbReference>
<dbReference type="InterPro" id="IPR038277">
    <property type="entry name" value="UreF_sf"/>
</dbReference>
<name>A0A2N9AW33_METEX</name>
<comment type="similarity">
    <text evidence="5">Belongs to the UreE family.</text>
</comment>
<protein>
    <recommendedName>
        <fullName evidence="5">Urease accessory protein UreE</fullName>
    </recommendedName>
</protein>
<dbReference type="AlphaFoldDB" id="A0A2N9AW33"/>
<comment type="function">
    <text evidence="5">Involved in urease metallocenter assembly. Binds nickel. Probably functions as a nickel donor during metallocenter assembly.</text>
</comment>
<dbReference type="GO" id="GO:0016151">
    <property type="term" value="F:nickel cation binding"/>
    <property type="evidence" value="ECO:0007669"/>
    <property type="project" value="UniProtKB-UniRule"/>
</dbReference>
<comment type="subcellular location">
    <subcellularLocation>
        <location evidence="5">Cytoplasm</location>
    </subcellularLocation>
</comment>
<feature type="compositionally biased region" description="Basic and acidic residues" evidence="6">
    <location>
        <begin position="380"/>
        <end position="391"/>
    </location>
</feature>
<evidence type="ECO:0000259" key="7">
    <source>
        <dbReference type="SMART" id="SM00988"/>
    </source>
</evidence>
<dbReference type="HAMAP" id="MF_00822">
    <property type="entry name" value="UreE"/>
    <property type="match status" value="1"/>
</dbReference>
<keyword evidence="2 5" id="KW-0533">Nickel</keyword>
<dbReference type="InterPro" id="IPR036118">
    <property type="entry name" value="UreE_N_sf"/>
</dbReference>
<dbReference type="PANTHER" id="PTHR33620">
    <property type="entry name" value="UREASE ACCESSORY PROTEIN F"/>
    <property type="match status" value="1"/>
</dbReference>
<evidence type="ECO:0000313" key="8">
    <source>
        <dbReference type="EMBL" id="SOR31524.1"/>
    </source>
</evidence>
<keyword evidence="4 5" id="KW-0143">Chaperone</keyword>
<evidence type="ECO:0000256" key="2">
    <source>
        <dbReference type="ARBA" id="ARBA00022596"/>
    </source>
</evidence>
<dbReference type="InterPro" id="IPR004029">
    <property type="entry name" value="UreE_N"/>
</dbReference>
<dbReference type="SUPFAM" id="SSF69287">
    <property type="entry name" value="Urease metallochaperone UreE, N-terminal domain"/>
    <property type="match status" value="1"/>
</dbReference>
<dbReference type="NCBIfam" id="NF009752">
    <property type="entry name" value="PRK13261.1-2"/>
    <property type="match status" value="1"/>
</dbReference>
<organism evidence="8 9">
    <name type="scientific">Methylorubrum extorquens</name>
    <name type="common">Methylobacterium dichloromethanicum</name>
    <name type="synonym">Methylobacterium extorquens</name>
    <dbReference type="NCBI Taxonomy" id="408"/>
    <lineage>
        <taxon>Bacteria</taxon>
        <taxon>Pseudomonadati</taxon>
        <taxon>Pseudomonadota</taxon>
        <taxon>Alphaproteobacteria</taxon>
        <taxon>Hyphomicrobiales</taxon>
        <taxon>Methylobacteriaceae</taxon>
        <taxon>Methylorubrum</taxon>
    </lineage>
</organism>
<dbReference type="InterPro" id="IPR002639">
    <property type="entry name" value="UreF"/>
</dbReference>
<dbReference type="Gene3D" id="2.60.260.20">
    <property type="entry name" value="Urease metallochaperone UreE, N-terminal domain"/>
    <property type="match status" value="1"/>
</dbReference>
<dbReference type="EMBL" id="LT962688">
    <property type="protein sequence ID" value="SOR31524.1"/>
    <property type="molecule type" value="Genomic_DNA"/>
</dbReference>
<dbReference type="SMART" id="SM00988">
    <property type="entry name" value="UreE_N"/>
    <property type="match status" value="1"/>
</dbReference>
<dbReference type="PANTHER" id="PTHR33620:SF1">
    <property type="entry name" value="UREASE ACCESSORY PROTEIN F"/>
    <property type="match status" value="1"/>
</dbReference>
<dbReference type="Pfam" id="PF01730">
    <property type="entry name" value="UreF"/>
    <property type="match status" value="1"/>
</dbReference>
<evidence type="ECO:0000313" key="9">
    <source>
        <dbReference type="Proteomes" id="UP000233769"/>
    </source>
</evidence>
<evidence type="ECO:0000256" key="4">
    <source>
        <dbReference type="ARBA" id="ARBA00023186"/>
    </source>
</evidence>
<dbReference type="Pfam" id="PF02814">
    <property type="entry name" value="UreE_N"/>
    <property type="match status" value="1"/>
</dbReference>
<evidence type="ECO:0000256" key="1">
    <source>
        <dbReference type="ARBA" id="ARBA00022490"/>
    </source>
</evidence>
<accession>A0A2N9AW33</accession>
<keyword evidence="1 5" id="KW-0963">Cytoplasm</keyword>
<dbReference type="SUPFAM" id="SSF69737">
    <property type="entry name" value="Urease metallochaperone UreE, C-terminal domain"/>
    <property type="match status" value="1"/>
</dbReference>